<organism evidence="10 11">
    <name type="scientific">Rhizophagus irregularis</name>
    <dbReference type="NCBI Taxonomy" id="588596"/>
    <lineage>
        <taxon>Eukaryota</taxon>
        <taxon>Fungi</taxon>
        <taxon>Fungi incertae sedis</taxon>
        <taxon>Mucoromycota</taxon>
        <taxon>Glomeromycotina</taxon>
        <taxon>Glomeromycetes</taxon>
        <taxon>Glomerales</taxon>
        <taxon>Glomeraceae</taxon>
        <taxon>Rhizophagus</taxon>
    </lineage>
</organism>
<keyword evidence="6" id="KW-0804">Transcription</keyword>
<dbReference type="PANTHER" id="PTHR46481">
    <property type="entry name" value="ZINC FINGER BED DOMAIN-CONTAINING PROTEIN 4"/>
    <property type="match status" value="1"/>
</dbReference>
<evidence type="ECO:0000256" key="6">
    <source>
        <dbReference type="ARBA" id="ARBA00023163"/>
    </source>
</evidence>
<reference evidence="10 11" key="1">
    <citation type="submission" date="2016-04" db="EMBL/GenBank/DDBJ databases">
        <title>Genome analyses suggest a sexual origin of heterokaryosis in a supposedly ancient asexual fungus.</title>
        <authorList>
            <person name="Ropars J."/>
            <person name="Sedzielewska K."/>
            <person name="Noel J."/>
            <person name="Charron P."/>
            <person name="Farinelli L."/>
            <person name="Marton T."/>
            <person name="Kruger M."/>
            <person name="Pelin A."/>
            <person name="Brachmann A."/>
            <person name="Corradi N."/>
        </authorList>
    </citation>
    <scope>NUCLEOTIDE SEQUENCE [LARGE SCALE GENOMIC DNA]</scope>
    <source>
        <strain evidence="10 11">C2</strain>
    </source>
</reference>
<protein>
    <recommendedName>
        <fullName evidence="9">BED-type domain-containing protein</fullName>
    </recommendedName>
</protein>
<keyword evidence="2" id="KW-0479">Metal-binding</keyword>
<sequence>MTKKKGAVWKHWTIITQNQTESNKNNSHPTVQCNYCSRVLNRAVPARMQNHLDKECLGAPDNAKSKKNINLQGSTTSIIHIPTITPNTTHTNIPVKRIKITKTSKIENFVDRISEKEQDDLEFQLAQALFSAGVPFAFVENPLVIQFFKCLRPSFKLPNRRKLAGDLLNDVYDEVKLQTDEQISKAKTLCMVSD</sequence>
<keyword evidence="5" id="KW-0805">Transcription regulation</keyword>
<evidence type="ECO:0000256" key="5">
    <source>
        <dbReference type="ARBA" id="ARBA00023015"/>
    </source>
</evidence>
<dbReference type="InterPro" id="IPR003656">
    <property type="entry name" value="Znf_BED"/>
</dbReference>
<evidence type="ECO:0000256" key="2">
    <source>
        <dbReference type="ARBA" id="ARBA00022723"/>
    </source>
</evidence>
<accession>A0A2N1MX66</accession>
<dbReference type="GO" id="GO:0005634">
    <property type="term" value="C:nucleus"/>
    <property type="evidence" value="ECO:0007669"/>
    <property type="project" value="UniProtKB-SubCell"/>
</dbReference>
<dbReference type="VEuPathDB" id="FungiDB:FUN_011888"/>
<keyword evidence="3 8" id="KW-0863">Zinc-finger</keyword>
<evidence type="ECO:0000256" key="8">
    <source>
        <dbReference type="PROSITE-ProRule" id="PRU00027"/>
    </source>
</evidence>
<dbReference type="AlphaFoldDB" id="A0A2N1MX66"/>
<feature type="domain" description="BED-type" evidence="9">
    <location>
        <begin position="3"/>
        <end position="63"/>
    </location>
</feature>
<reference evidence="10 11" key="2">
    <citation type="submission" date="2017-10" db="EMBL/GenBank/DDBJ databases">
        <title>Extensive intraspecific genome diversity in a model arbuscular mycorrhizal fungus.</title>
        <authorList>
            <person name="Chen E.C.H."/>
            <person name="Morin E."/>
            <person name="Baudet D."/>
            <person name="Noel J."/>
            <person name="Ndikumana S."/>
            <person name="Charron P."/>
            <person name="St-Onge C."/>
            <person name="Giorgi J."/>
            <person name="Grigoriev I.V."/>
            <person name="Roux C."/>
            <person name="Martin F.M."/>
            <person name="Corradi N."/>
        </authorList>
    </citation>
    <scope>NUCLEOTIDE SEQUENCE [LARGE SCALE GENOMIC DNA]</scope>
    <source>
        <strain evidence="10 11">C2</strain>
    </source>
</reference>
<comment type="caution">
    <text evidence="10">The sequence shown here is derived from an EMBL/GenBank/DDBJ whole genome shotgun (WGS) entry which is preliminary data.</text>
</comment>
<dbReference type="EMBL" id="LLXL01001122">
    <property type="protein sequence ID" value="PKK66237.1"/>
    <property type="molecule type" value="Genomic_DNA"/>
</dbReference>
<name>A0A2N1MX66_9GLOM</name>
<keyword evidence="4" id="KW-0862">Zinc</keyword>
<keyword evidence="7" id="KW-0539">Nucleus</keyword>
<evidence type="ECO:0000256" key="7">
    <source>
        <dbReference type="ARBA" id="ARBA00023242"/>
    </source>
</evidence>
<evidence type="ECO:0000256" key="1">
    <source>
        <dbReference type="ARBA" id="ARBA00004123"/>
    </source>
</evidence>
<proteinExistence type="predicted"/>
<evidence type="ECO:0000313" key="11">
    <source>
        <dbReference type="Proteomes" id="UP000233469"/>
    </source>
</evidence>
<evidence type="ECO:0000256" key="4">
    <source>
        <dbReference type="ARBA" id="ARBA00022833"/>
    </source>
</evidence>
<dbReference type="Proteomes" id="UP000233469">
    <property type="component" value="Unassembled WGS sequence"/>
</dbReference>
<feature type="non-terminal residue" evidence="10">
    <location>
        <position position="194"/>
    </location>
</feature>
<dbReference type="VEuPathDB" id="FungiDB:RhiirFUN_000500"/>
<dbReference type="GO" id="GO:0008270">
    <property type="term" value="F:zinc ion binding"/>
    <property type="evidence" value="ECO:0007669"/>
    <property type="project" value="UniProtKB-KW"/>
</dbReference>
<dbReference type="GO" id="GO:0003677">
    <property type="term" value="F:DNA binding"/>
    <property type="evidence" value="ECO:0007669"/>
    <property type="project" value="InterPro"/>
</dbReference>
<dbReference type="VEuPathDB" id="FungiDB:RhiirA1_466903"/>
<dbReference type="PROSITE" id="PS50808">
    <property type="entry name" value="ZF_BED"/>
    <property type="match status" value="1"/>
</dbReference>
<dbReference type="PANTHER" id="PTHR46481:SF10">
    <property type="entry name" value="ZINC FINGER BED DOMAIN-CONTAINING PROTEIN 39"/>
    <property type="match status" value="1"/>
</dbReference>
<dbReference type="InterPro" id="IPR052035">
    <property type="entry name" value="ZnF_BED_domain_contain"/>
</dbReference>
<evidence type="ECO:0000256" key="3">
    <source>
        <dbReference type="ARBA" id="ARBA00022771"/>
    </source>
</evidence>
<evidence type="ECO:0000313" key="10">
    <source>
        <dbReference type="EMBL" id="PKK66237.1"/>
    </source>
</evidence>
<evidence type="ECO:0000259" key="9">
    <source>
        <dbReference type="PROSITE" id="PS50808"/>
    </source>
</evidence>
<gene>
    <name evidence="10" type="ORF">RhiirC2_714997</name>
</gene>
<comment type="subcellular location">
    <subcellularLocation>
        <location evidence="1">Nucleus</location>
    </subcellularLocation>
</comment>